<organism evidence="8 9">
    <name type="scientific">Plectosphaerella plurivora</name>
    <dbReference type="NCBI Taxonomy" id="936078"/>
    <lineage>
        <taxon>Eukaryota</taxon>
        <taxon>Fungi</taxon>
        <taxon>Dikarya</taxon>
        <taxon>Ascomycota</taxon>
        <taxon>Pezizomycotina</taxon>
        <taxon>Sordariomycetes</taxon>
        <taxon>Hypocreomycetidae</taxon>
        <taxon>Glomerellales</taxon>
        <taxon>Plectosphaerellaceae</taxon>
        <taxon>Plectosphaerella</taxon>
    </lineage>
</organism>
<dbReference type="InterPro" id="IPR029209">
    <property type="entry name" value="DML1/Misato_tubulin"/>
</dbReference>
<dbReference type="GO" id="GO:0005739">
    <property type="term" value="C:mitochondrion"/>
    <property type="evidence" value="ECO:0007669"/>
    <property type="project" value="UniProtKB-SubCell"/>
</dbReference>
<dbReference type="SUPFAM" id="SSF52490">
    <property type="entry name" value="Tubulin nucleotide-binding domain-like"/>
    <property type="match status" value="1"/>
</dbReference>
<dbReference type="Pfam" id="PF10644">
    <property type="entry name" value="Misat_Tub_SegII"/>
    <property type="match status" value="1"/>
</dbReference>
<protein>
    <submittedName>
        <fullName evidence="8">Dml-1</fullName>
    </submittedName>
</protein>
<dbReference type="GO" id="GO:0007005">
    <property type="term" value="P:mitochondrion organization"/>
    <property type="evidence" value="ECO:0007669"/>
    <property type="project" value="InterPro"/>
</dbReference>
<feature type="domain" description="Misato Segment II tubulin-like" evidence="6">
    <location>
        <begin position="2"/>
        <end position="119"/>
    </location>
</feature>
<proteinExistence type="inferred from homology"/>
<dbReference type="PANTHER" id="PTHR13391:SF0">
    <property type="entry name" value="PROTEIN MISATO HOMOLOG 1"/>
    <property type="match status" value="1"/>
</dbReference>
<accession>A0A9P9A4H4</accession>
<dbReference type="AlphaFoldDB" id="A0A9P9A4H4"/>
<evidence type="ECO:0000256" key="3">
    <source>
        <dbReference type="ARBA" id="ARBA00008507"/>
    </source>
</evidence>
<feature type="compositionally biased region" description="Basic and acidic residues" evidence="5">
    <location>
        <begin position="406"/>
        <end position="418"/>
    </location>
</feature>
<dbReference type="InterPro" id="IPR019605">
    <property type="entry name" value="Misato_II_tubulin-like"/>
</dbReference>
<sequence>MHEIITLQLGQASNYVATHFWNAQESYFTYGDDPAEPAVDSNVHWRAGIGSDGAETFLPRTVIYDLKGGFGSLRKINALYEPPENNDAASASSALTWSAKPVVHKLPAIPQSIYQQSLDAGETAPGLTSSHVRYWSDFSRVFYHPKSLNQLYDYELNSSIQPFEDWHLGQELFKSLDRGEDMVDRDFRPFIEEADQMQAIQLFTCLDDAWGGFATDYVDRLRDEYPKATIWVWGTQTPRLPRGKLHNLARSIASMCEQATMLVPLSIPAAKDLSPNIRLGSQSPWQTSALLSTAVETAGFASRTTSKRGRETLGDIAASLNTGGKQTLSRLEMTVSQAWSPNEDTQSTSFTSPELDSALDVDLFRLTSGQWPSRTTRPTAKKCFGQSWALRAMSGVQNNNDEDEEAERHGHSSRDGRTHRLFEKTPFPLVDSFPAIYTSPTGAPLSESAGVTTRLSTDTGVSNAVKELRSFVAASIGVEEREDLGNELAELADAYRDGWSSGSDDDDD</sequence>
<dbReference type="PANTHER" id="PTHR13391">
    <property type="entry name" value="MITOCHONDRIAL DISTRIBUTION REGULATOR MISATO"/>
    <property type="match status" value="1"/>
</dbReference>
<dbReference type="Gene3D" id="3.40.50.1440">
    <property type="entry name" value="Tubulin/FtsZ, GTPase domain"/>
    <property type="match status" value="1"/>
</dbReference>
<evidence type="ECO:0000259" key="6">
    <source>
        <dbReference type="Pfam" id="PF10644"/>
    </source>
</evidence>
<evidence type="ECO:0000313" key="9">
    <source>
        <dbReference type="Proteomes" id="UP000770015"/>
    </source>
</evidence>
<dbReference type="OrthoDB" id="271881at2759"/>
<reference evidence="8" key="1">
    <citation type="journal article" date="2021" name="Nat. Commun.">
        <title>Genetic determinants of endophytism in the Arabidopsis root mycobiome.</title>
        <authorList>
            <person name="Mesny F."/>
            <person name="Miyauchi S."/>
            <person name="Thiergart T."/>
            <person name="Pickel B."/>
            <person name="Atanasova L."/>
            <person name="Karlsson M."/>
            <person name="Huettel B."/>
            <person name="Barry K.W."/>
            <person name="Haridas S."/>
            <person name="Chen C."/>
            <person name="Bauer D."/>
            <person name="Andreopoulos W."/>
            <person name="Pangilinan J."/>
            <person name="LaButti K."/>
            <person name="Riley R."/>
            <person name="Lipzen A."/>
            <person name="Clum A."/>
            <person name="Drula E."/>
            <person name="Henrissat B."/>
            <person name="Kohler A."/>
            <person name="Grigoriev I.V."/>
            <person name="Martin F.M."/>
            <person name="Hacquard S."/>
        </authorList>
    </citation>
    <scope>NUCLEOTIDE SEQUENCE</scope>
    <source>
        <strain evidence="8">MPI-SDFR-AT-0117</strain>
    </source>
</reference>
<dbReference type="EMBL" id="JAGSXJ010000050">
    <property type="protein sequence ID" value="KAH6661651.1"/>
    <property type="molecule type" value="Genomic_DNA"/>
</dbReference>
<evidence type="ECO:0000256" key="5">
    <source>
        <dbReference type="SAM" id="MobiDB-lite"/>
    </source>
</evidence>
<name>A0A9P9A4H4_9PEZI</name>
<evidence type="ECO:0000313" key="8">
    <source>
        <dbReference type="EMBL" id="KAH6661651.1"/>
    </source>
</evidence>
<evidence type="ECO:0000256" key="4">
    <source>
        <dbReference type="ARBA" id="ARBA00023128"/>
    </source>
</evidence>
<evidence type="ECO:0000256" key="2">
    <source>
        <dbReference type="ARBA" id="ARBA00004173"/>
    </source>
</evidence>
<evidence type="ECO:0000259" key="7">
    <source>
        <dbReference type="Pfam" id="PF14881"/>
    </source>
</evidence>
<dbReference type="InterPro" id="IPR049942">
    <property type="entry name" value="DML1/Misato"/>
</dbReference>
<comment type="similarity">
    <text evidence="3">Belongs to the misato family.</text>
</comment>
<dbReference type="InterPro" id="IPR036525">
    <property type="entry name" value="Tubulin/FtsZ_GTPase_sf"/>
</dbReference>
<gene>
    <name evidence="8" type="ORF">F5X68DRAFT_279976</name>
</gene>
<keyword evidence="4" id="KW-0496">Mitochondrion</keyword>
<comment type="function">
    <text evidence="1">Involved in the partitioning of the mitochondrial organelle and mitochondrial DNA (mtDNA) inheritance.</text>
</comment>
<keyword evidence="9" id="KW-1185">Reference proteome</keyword>
<dbReference type="Pfam" id="PF14881">
    <property type="entry name" value="Tubulin_3"/>
    <property type="match status" value="1"/>
</dbReference>
<comment type="caution">
    <text evidence="8">The sequence shown here is derived from an EMBL/GenBank/DDBJ whole genome shotgun (WGS) entry which is preliminary data.</text>
</comment>
<evidence type="ECO:0000256" key="1">
    <source>
        <dbReference type="ARBA" id="ARBA00003757"/>
    </source>
</evidence>
<feature type="region of interest" description="Disordered" evidence="5">
    <location>
        <begin position="397"/>
        <end position="418"/>
    </location>
</feature>
<dbReference type="Proteomes" id="UP000770015">
    <property type="component" value="Unassembled WGS sequence"/>
</dbReference>
<feature type="domain" description="DML1/Misato tubulin" evidence="7">
    <location>
        <begin position="124"/>
        <end position="303"/>
    </location>
</feature>
<comment type="subcellular location">
    <subcellularLocation>
        <location evidence="2">Mitochondrion</location>
    </subcellularLocation>
</comment>